<dbReference type="GO" id="GO:0048280">
    <property type="term" value="P:vesicle fusion with Golgi apparatus"/>
    <property type="evidence" value="ECO:0007669"/>
    <property type="project" value="TreeGrafter"/>
</dbReference>
<comment type="caution">
    <text evidence="8">The sequence shown here is derived from an EMBL/GenBank/DDBJ whole genome shotgun (WGS) entry which is preliminary data.</text>
</comment>
<organism evidence="8 9">
    <name type="scientific">Hepatospora eriocheir</name>
    <dbReference type="NCBI Taxonomy" id="1081669"/>
    <lineage>
        <taxon>Eukaryota</taxon>
        <taxon>Fungi</taxon>
        <taxon>Fungi incertae sedis</taxon>
        <taxon>Microsporidia</taxon>
        <taxon>Hepatosporidae</taxon>
        <taxon>Hepatospora</taxon>
    </lineage>
</organism>
<evidence type="ECO:0000256" key="6">
    <source>
        <dbReference type="RuleBase" id="RU361264"/>
    </source>
</evidence>
<dbReference type="PANTHER" id="PTHR21236">
    <property type="entry name" value="GOLGI MEMBRANE PROTEIN YIP1"/>
    <property type="match status" value="1"/>
</dbReference>
<evidence type="ECO:0000256" key="3">
    <source>
        <dbReference type="ARBA" id="ARBA00022692"/>
    </source>
</evidence>
<dbReference type="AlphaFoldDB" id="A0A1X0QE30"/>
<dbReference type="GO" id="GO:0000139">
    <property type="term" value="C:Golgi membrane"/>
    <property type="evidence" value="ECO:0007669"/>
    <property type="project" value="UniProtKB-SubCell"/>
</dbReference>
<evidence type="ECO:0000256" key="1">
    <source>
        <dbReference type="ARBA" id="ARBA00004141"/>
    </source>
</evidence>
<keyword evidence="3 6" id="KW-0812">Transmembrane</keyword>
<dbReference type="InterPro" id="IPR045231">
    <property type="entry name" value="Yip1/4-like"/>
</dbReference>
<evidence type="ECO:0000256" key="5">
    <source>
        <dbReference type="ARBA" id="ARBA00023136"/>
    </source>
</evidence>
<sequence>MESYKIHNEEEIDYQSAFTGYQEGDEPLLKELGIDFSVIKTESLLVFKGLNSSSTADALNSNDIIGPLLYILAYSFILTLNWKIHFSSIYLVSVLFYTFTYILLFLINTSTNHIQLTQCINVIGYCFLPIVLFTFLKTALFFLPKKLLIIVGITASLWSAFVSAQVFCRLLKLSDKTLIITYPLFIGYLYYVIIAVY</sequence>
<proteinExistence type="inferred from homology"/>
<evidence type="ECO:0000256" key="4">
    <source>
        <dbReference type="ARBA" id="ARBA00022989"/>
    </source>
</evidence>
<dbReference type="Pfam" id="PF04893">
    <property type="entry name" value="Yip1"/>
    <property type="match status" value="1"/>
</dbReference>
<dbReference type="PANTHER" id="PTHR21236:SF2">
    <property type="entry name" value="PROTEIN YIPF"/>
    <property type="match status" value="1"/>
</dbReference>
<keyword evidence="9" id="KW-1185">Reference proteome</keyword>
<gene>
    <name evidence="8" type="ORF">HERIO_153</name>
</gene>
<dbReference type="InterPro" id="IPR006977">
    <property type="entry name" value="Yip1_dom"/>
</dbReference>
<feature type="transmembrane region" description="Helical" evidence="6">
    <location>
        <begin position="89"/>
        <end position="107"/>
    </location>
</feature>
<evidence type="ECO:0000313" key="9">
    <source>
        <dbReference type="Proteomes" id="UP000192356"/>
    </source>
</evidence>
<comment type="subcellular location">
    <subcellularLocation>
        <location evidence="6">Golgi apparatus membrane</location>
        <topology evidence="6">Multi-pass membrane protein</topology>
    </subcellularLocation>
    <subcellularLocation>
        <location evidence="1">Membrane</location>
        <topology evidence="1">Multi-pass membrane protein</topology>
    </subcellularLocation>
</comment>
<keyword evidence="5 6" id="KW-0472">Membrane</keyword>
<feature type="domain" description="Yip1" evidence="7">
    <location>
        <begin position="61"/>
        <end position="193"/>
    </location>
</feature>
<evidence type="ECO:0000259" key="7">
    <source>
        <dbReference type="Pfam" id="PF04893"/>
    </source>
</evidence>
<feature type="transmembrane region" description="Helical" evidence="6">
    <location>
        <begin position="64"/>
        <end position="82"/>
    </location>
</feature>
<evidence type="ECO:0000313" key="8">
    <source>
        <dbReference type="EMBL" id="ORD97973.1"/>
    </source>
</evidence>
<accession>A0A1X0QE30</accession>
<dbReference type="EMBL" id="LVKB01000004">
    <property type="protein sequence ID" value="ORD97973.1"/>
    <property type="molecule type" value="Genomic_DNA"/>
</dbReference>
<dbReference type="OrthoDB" id="440385at2759"/>
<dbReference type="Proteomes" id="UP000192356">
    <property type="component" value="Unassembled WGS sequence"/>
</dbReference>
<feature type="transmembrane region" description="Helical" evidence="6">
    <location>
        <begin position="113"/>
        <end position="135"/>
    </location>
</feature>
<reference evidence="8 9" key="1">
    <citation type="journal article" date="2017" name="Environ. Microbiol.">
        <title>Decay of the glycolytic pathway and adaptation to intranuclear parasitism within Enterocytozoonidae microsporidia.</title>
        <authorList>
            <person name="Wiredu Boakye D."/>
            <person name="Jaroenlak P."/>
            <person name="Prachumwat A."/>
            <person name="Williams T.A."/>
            <person name="Bateman K.S."/>
            <person name="Itsathitphaisarn O."/>
            <person name="Sritunyalucksana K."/>
            <person name="Paszkiewicz K.H."/>
            <person name="Moore K.A."/>
            <person name="Stentiford G.D."/>
            <person name="Williams B.A."/>
        </authorList>
    </citation>
    <scope>NUCLEOTIDE SEQUENCE [LARGE SCALE GENOMIC DNA]</scope>
    <source>
        <strain evidence="8 9">GB1</strain>
    </source>
</reference>
<feature type="transmembrane region" description="Helical" evidence="6">
    <location>
        <begin position="179"/>
        <end position="196"/>
    </location>
</feature>
<keyword evidence="4 6" id="KW-1133">Transmembrane helix</keyword>
<name>A0A1X0QE30_9MICR</name>
<dbReference type="GO" id="GO:0006888">
    <property type="term" value="P:endoplasmic reticulum to Golgi vesicle-mediated transport"/>
    <property type="evidence" value="ECO:0007669"/>
    <property type="project" value="InterPro"/>
</dbReference>
<protein>
    <recommendedName>
        <fullName evidence="6">Protein YIP</fullName>
    </recommendedName>
</protein>
<dbReference type="GO" id="GO:0005802">
    <property type="term" value="C:trans-Golgi network"/>
    <property type="evidence" value="ECO:0007669"/>
    <property type="project" value="TreeGrafter"/>
</dbReference>
<dbReference type="VEuPathDB" id="MicrosporidiaDB:HERIO_153"/>
<evidence type="ECO:0000256" key="2">
    <source>
        <dbReference type="ARBA" id="ARBA00010596"/>
    </source>
</evidence>
<comment type="similarity">
    <text evidence="2 6">Belongs to the YIP1 family.</text>
</comment>
<feature type="transmembrane region" description="Helical" evidence="6">
    <location>
        <begin position="147"/>
        <end position="167"/>
    </location>
</feature>